<organism evidence="2 3">
    <name type="scientific">Enterocloster bolteae (strain ATCC BAA-613 / DSM 15670 / CCUG 46953 / JCM 12243 / WAL 16351)</name>
    <name type="common">Clostridium bolteae</name>
    <dbReference type="NCBI Taxonomy" id="411902"/>
    <lineage>
        <taxon>Bacteria</taxon>
        <taxon>Bacillati</taxon>
        <taxon>Bacillota</taxon>
        <taxon>Clostridia</taxon>
        <taxon>Lachnospirales</taxon>
        <taxon>Lachnospiraceae</taxon>
        <taxon>Enterocloster</taxon>
    </lineage>
</organism>
<evidence type="ECO:0000313" key="3">
    <source>
        <dbReference type="Proteomes" id="UP000005396"/>
    </source>
</evidence>
<dbReference type="PaxDb" id="411902-CLOBOL_05701"/>
<dbReference type="RefSeq" id="WP_002578641.1">
    <property type="nucleotide sequence ID" value="NZ_DS480697.1"/>
</dbReference>
<evidence type="ECO:0000259" key="1">
    <source>
        <dbReference type="PROSITE" id="PS50879"/>
    </source>
</evidence>
<reference evidence="2 3" key="1">
    <citation type="submission" date="2007-08" db="EMBL/GenBank/DDBJ databases">
        <authorList>
            <person name="Fulton L."/>
            <person name="Clifton S."/>
            <person name="Fulton B."/>
            <person name="Xu J."/>
            <person name="Minx P."/>
            <person name="Pepin K.H."/>
            <person name="Johnson M."/>
            <person name="Thiruvilangam P."/>
            <person name="Bhonagiri V."/>
            <person name="Nash W.E."/>
            <person name="Mardis E.R."/>
            <person name="Wilson R.K."/>
        </authorList>
    </citation>
    <scope>NUCLEOTIDE SEQUENCE [LARGE SCALE GENOMIC DNA]</scope>
    <source>
        <strain evidence="3">ATCC BAA-613 / DSM 15670 / CCUG 46953 / JCM 12243 / WAL 16351</strain>
    </source>
</reference>
<dbReference type="InterPro" id="IPR012337">
    <property type="entry name" value="RNaseH-like_sf"/>
</dbReference>
<name>A8S0K6_ENTBW</name>
<dbReference type="GO" id="GO:0004523">
    <property type="term" value="F:RNA-DNA hybrid ribonuclease activity"/>
    <property type="evidence" value="ECO:0007669"/>
    <property type="project" value="InterPro"/>
</dbReference>
<dbReference type="Gene3D" id="3.30.420.10">
    <property type="entry name" value="Ribonuclease H-like superfamily/Ribonuclease H"/>
    <property type="match status" value="1"/>
</dbReference>
<gene>
    <name evidence="2" type="ORF">CLOBOL_05701</name>
</gene>
<dbReference type="Proteomes" id="UP000005396">
    <property type="component" value="Unassembled WGS sequence"/>
</dbReference>
<reference evidence="2 3" key="2">
    <citation type="submission" date="2007-09" db="EMBL/GenBank/DDBJ databases">
        <title>Draft genome sequence of Clostridium bolteae (ATCC BAA-613).</title>
        <authorList>
            <person name="Sudarsanam P."/>
            <person name="Ley R."/>
            <person name="Guruge J."/>
            <person name="Turnbaugh P.J."/>
            <person name="Mahowald M."/>
            <person name="Liep D."/>
            <person name="Gordon J."/>
        </authorList>
    </citation>
    <scope>NUCLEOTIDE SEQUENCE [LARGE SCALE GENOMIC DNA]</scope>
    <source>
        <strain evidence="3">ATCC BAA-613 / DSM 15670 / CCUG 46953 / JCM 12243 / WAL 16351</strain>
    </source>
</reference>
<dbReference type="Pfam" id="PF00075">
    <property type="entry name" value="RNase_H"/>
    <property type="match status" value="1"/>
</dbReference>
<dbReference type="SUPFAM" id="SSF53098">
    <property type="entry name" value="Ribonuclease H-like"/>
    <property type="match status" value="1"/>
</dbReference>
<comment type="caution">
    <text evidence="2">The sequence shown here is derived from an EMBL/GenBank/DDBJ whole genome shotgun (WGS) entry which is preliminary data.</text>
</comment>
<accession>A8S0K6</accession>
<dbReference type="AlphaFoldDB" id="A8S0K6"/>
<dbReference type="InterPro" id="IPR036397">
    <property type="entry name" value="RNaseH_sf"/>
</dbReference>
<dbReference type="HOGENOM" id="CLU_030894_6_2_9"/>
<dbReference type="EMBL" id="ABCC02000042">
    <property type="protein sequence ID" value="EDP14094.1"/>
    <property type="molecule type" value="Genomic_DNA"/>
</dbReference>
<dbReference type="InterPro" id="IPR002156">
    <property type="entry name" value="RNaseH_domain"/>
</dbReference>
<proteinExistence type="predicted"/>
<dbReference type="PROSITE" id="PS50879">
    <property type="entry name" value="RNASE_H_1"/>
    <property type="match status" value="1"/>
</dbReference>
<dbReference type="GO" id="GO:0003676">
    <property type="term" value="F:nucleic acid binding"/>
    <property type="evidence" value="ECO:0007669"/>
    <property type="project" value="InterPro"/>
</dbReference>
<sequence length="144" mass="17008">MQDVNIYIETSFHGPARKDGEYLYLLECIRNGAPATREGRGAMERATENQLALTALAEALGRLNCPCELRIYTTCQHIINAMQNRWARQWQKNEWRNAKGTPVKNADLWEKILQELDPHRYLFTDEHHEYRQWMQSEFRKGKIT</sequence>
<feature type="domain" description="RNase H type-1" evidence="1">
    <location>
        <begin position="1"/>
        <end position="144"/>
    </location>
</feature>
<evidence type="ECO:0000313" key="2">
    <source>
        <dbReference type="EMBL" id="EDP14094.1"/>
    </source>
</evidence>
<dbReference type="eggNOG" id="COG0328">
    <property type="taxonomic scope" value="Bacteria"/>
</dbReference>
<protein>
    <recommendedName>
        <fullName evidence="1">RNase H type-1 domain-containing protein</fullName>
    </recommendedName>
</protein>